<accession>A0AAN6RKY2</accession>
<dbReference type="InterPro" id="IPR036259">
    <property type="entry name" value="MFS_trans_sf"/>
</dbReference>
<evidence type="ECO:0000256" key="5">
    <source>
        <dbReference type="ARBA" id="ARBA00023136"/>
    </source>
</evidence>
<dbReference type="InterPro" id="IPR011701">
    <property type="entry name" value="MFS"/>
</dbReference>
<feature type="transmembrane region" description="Helical" evidence="6">
    <location>
        <begin position="329"/>
        <end position="353"/>
    </location>
</feature>
<feature type="transmembrane region" description="Helical" evidence="6">
    <location>
        <begin position="390"/>
        <end position="410"/>
    </location>
</feature>
<evidence type="ECO:0000256" key="6">
    <source>
        <dbReference type="SAM" id="Phobius"/>
    </source>
</evidence>
<reference evidence="8 9" key="1">
    <citation type="submission" date="2021-02" db="EMBL/GenBank/DDBJ databases">
        <title>Genome assembly of Pseudopithomyces chartarum.</title>
        <authorList>
            <person name="Jauregui R."/>
            <person name="Singh J."/>
            <person name="Voisey C."/>
        </authorList>
    </citation>
    <scope>NUCLEOTIDE SEQUENCE [LARGE SCALE GENOMIC DNA]</scope>
    <source>
        <strain evidence="8 9">AGR01</strain>
    </source>
</reference>
<keyword evidence="3 6" id="KW-0812">Transmembrane</keyword>
<dbReference type="GO" id="GO:0016020">
    <property type="term" value="C:membrane"/>
    <property type="evidence" value="ECO:0007669"/>
    <property type="project" value="UniProtKB-SubCell"/>
</dbReference>
<dbReference type="Gene3D" id="1.20.1250.20">
    <property type="entry name" value="MFS general substrate transporter like domains"/>
    <property type="match status" value="2"/>
</dbReference>
<comment type="caution">
    <text evidence="8">The sequence shown here is derived from an EMBL/GenBank/DDBJ whole genome shotgun (WGS) entry which is preliminary data.</text>
</comment>
<gene>
    <name evidence="8" type="ORF">GRF29_8g2761368</name>
</gene>
<feature type="domain" description="Major facilitator superfamily (MFS) profile" evidence="7">
    <location>
        <begin position="51"/>
        <end position="482"/>
    </location>
</feature>
<dbReference type="PANTHER" id="PTHR43791:SF3">
    <property type="entry name" value="MAJOR FACILITATOR SUPERFAMILY (MFS) PROFILE DOMAIN-CONTAINING PROTEIN"/>
    <property type="match status" value="1"/>
</dbReference>
<dbReference type="Pfam" id="PF07690">
    <property type="entry name" value="MFS_1"/>
    <property type="match status" value="1"/>
</dbReference>
<organism evidence="8 9">
    <name type="scientific">Pseudopithomyces chartarum</name>
    <dbReference type="NCBI Taxonomy" id="1892770"/>
    <lineage>
        <taxon>Eukaryota</taxon>
        <taxon>Fungi</taxon>
        <taxon>Dikarya</taxon>
        <taxon>Ascomycota</taxon>
        <taxon>Pezizomycotina</taxon>
        <taxon>Dothideomycetes</taxon>
        <taxon>Pleosporomycetidae</taxon>
        <taxon>Pleosporales</taxon>
        <taxon>Massarineae</taxon>
        <taxon>Didymosphaeriaceae</taxon>
        <taxon>Pseudopithomyces</taxon>
    </lineage>
</organism>
<dbReference type="EMBL" id="WVTA01000002">
    <property type="protein sequence ID" value="KAK3216248.1"/>
    <property type="molecule type" value="Genomic_DNA"/>
</dbReference>
<dbReference type="FunFam" id="1.20.1250.20:FF:000018">
    <property type="entry name" value="MFS transporter permease"/>
    <property type="match status" value="1"/>
</dbReference>
<dbReference type="AlphaFoldDB" id="A0AAN6RKY2"/>
<feature type="transmembrane region" description="Helical" evidence="6">
    <location>
        <begin position="149"/>
        <end position="169"/>
    </location>
</feature>
<comment type="subcellular location">
    <subcellularLocation>
        <location evidence="1">Membrane</location>
        <topology evidence="1">Multi-pass membrane protein</topology>
    </subcellularLocation>
</comment>
<dbReference type="PROSITE" id="PS50850">
    <property type="entry name" value="MFS"/>
    <property type="match status" value="1"/>
</dbReference>
<dbReference type="Proteomes" id="UP001280581">
    <property type="component" value="Unassembled WGS sequence"/>
</dbReference>
<proteinExistence type="predicted"/>
<feature type="transmembrane region" description="Helical" evidence="6">
    <location>
        <begin position="422"/>
        <end position="443"/>
    </location>
</feature>
<feature type="transmembrane region" description="Helical" evidence="6">
    <location>
        <begin position="455"/>
        <end position="477"/>
    </location>
</feature>
<evidence type="ECO:0000256" key="1">
    <source>
        <dbReference type="ARBA" id="ARBA00004141"/>
    </source>
</evidence>
<feature type="transmembrane region" description="Helical" evidence="6">
    <location>
        <begin position="181"/>
        <end position="199"/>
    </location>
</feature>
<evidence type="ECO:0000256" key="4">
    <source>
        <dbReference type="ARBA" id="ARBA00022989"/>
    </source>
</evidence>
<dbReference type="InterPro" id="IPR020846">
    <property type="entry name" value="MFS_dom"/>
</dbReference>
<feature type="transmembrane region" description="Helical" evidence="6">
    <location>
        <begin position="284"/>
        <end position="309"/>
    </location>
</feature>
<evidence type="ECO:0000259" key="7">
    <source>
        <dbReference type="PROSITE" id="PS50850"/>
    </source>
</evidence>
<evidence type="ECO:0000256" key="3">
    <source>
        <dbReference type="ARBA" id="ARBA00022692"/>
    </source>
</evidence>
<dbReference type="PANTHER" id="PTHR43791">
    <property type="entry name" value="PERMEASE-RELATED"/>
    <property type="match status" value="1"/>
</dbReference>
<feature type="transmembrane region" description="Helical" evidence="6">
    <location>
        <begin position="365"/>
        <end position="384"/>
    </location>
</feature>
<keyword evidence="5 6" id="KW-0472">Membrane</keyword>
<evidence type="ECO:0000313" key="9">
    <source>
        <dbReference type="Proteomes" id="UP001280581"/>
    </source>
</evidence>
<feature type="transmembrane region" description="Helical" evidence="6">
    <location>
        <begin position="117"/>
        <end position="137"/>
    </location>
</feature>
<name>A0AAN6RKY2_9PLEO</name>
<feature type="transmembrane region" description="Helical" evidence="6">
    <location>
        <begin position="89"/>
        <end position="105"/>
    </location>
</feature>
<keyword evidence="9" id="KW-1185">Reference proteome</keyword>
<dbReference type="GO" id="GO:0022857">
    <property type="term" value="F:transmembrane transporter activity"/>
    <property type="evidence" value="ECO:0007669"/>
    <property type="project" value="InterPro"/>
</dbReference>
<feature type="transmembrane region" description="Helical" evidence="6">
    <location>
        <begin position="211"/>
        <end position="233"/>
    </location>
</feature>
<keyword evidence="4 6" id="KW-1133">Transmembrane helix</keyword>
<protein>
    <recommendedName>
        <fullName evidence="7">Major facilitator superfamily (MFS) profile domain-containing protein</fullName>
    </recommendedName>
</protein>
<dbReference type="SUPFAM" id="SSF103473">
    <property type="entry name" value="MFS general substrate transporter"/>
    <property type="match status" value="1"/>
</dbReference>
<feature type="transmembrane region" description="Helical" evidence="6">
    <location>
        <begin position="51"/>
        <end position="69"/>
    </location>
</feature>
<evidence type="ECO:0000256" key="2">
    <source>
        <dbReference type="ARBA" id="ARBA00022448"/>
    </source>
</evidence>
<keyword evidence="2" id="KW-0813">Transport</keyword>
<evidence type="ECO:0000313" key="8">
    <source>
        <dbReference type="EMBL" id="KAK3216248.1"/>
    </source>
</evidence>
<sequence>MTNSSDDEYKPGVTWQEKLDLPSADHNAARDVEAFDDIEEKKLIRKIDWRLLPILGALYSISLIDRTNISNARVAGMGTDLGLNIGDRYTVALVVFFPTYFLFELPSNIVLRKVGSANWLAFIAFSWGSVMIGQGFVKRWQMLAVCRALLGFFEAGFFPGCVYLITCWYKRREMQKRLGGFYLVAVGVGGIANILAYGIMQMEGTGGIRGWQWIFILEGILTCVVAIGAWWLILDFPDRAAKQGFLTEHQANYVLRRIEDDRGDSEADPLTWVKFVKHLGDLKLWAFCTLFMSTTVPVYAFSYFTPFILVGMGKWHQLEFNPKFTLPGYSAGAANALSAPPAIVAMVAAFGFAWIGDKYTIRAPIIAAQSLICLIGLMLVAYVQSNSVRYFGLFLGIMGSQGNVPAILTYQANNIRMQSKRSTASALQIGFGAIGGIIASTVFRQRDAPGYAVGLWVSAGLQFYTLAVLAVTSWYFWITNKKADRQVANGELVEAIEGQVGFRYTI</sequence>